<name>A0A444YUH6_ARAHY</name>
<accession>A0A444YUH6</accession>
<reference evidence="2 3" key="1">
    <citation type="submission" date="2019-01" db="EMBL/GenBank/DDBJ databases">
        <title>Sequencing of cultivated peanut Arachis hypogaea provides insights into genome evolution and oil improvement.</title>
        <authorList>
            <person name="Chen X."/>
        </authorList>
    </citation>
    <scope>NUCLEOTIDE SEQUENCE [LARGE SCALE GENOMIC DNA]</scope>
    <source>
        <strain evidence="3">cv. Fuhuasheng</strain>
        <tissue evidence="2">Leaves</tissue>
    </source>
</reference>
<protein>
    <submittedName>
        <fullName evidence="2">Uncharacterized protein</fullName>
    </submittedName>
</protein>
<dbReference type="AlphaFoldDB" id="A0A444YUH6"/>
<comment type="caution">
    <text evidence="2">The sequence shown here is derived from an EMBL/GenBank/DDBJ whole genome shotgun (WGS) entry which is preliminary data.</text>
</comment>
<evidence type="ECO:0000313" key="3">
    <source>
        <dbReference type="Proteomes" id="UP000289738"/>
    </source>
</evidence>
<organism evidence="2 3">
    <name type="scientific">Arachis hypogaea</name>
    <name type="common">Peanut</name>
    <dbReference type="NCBI Taxonomy" id="3818"/>
    <lineage>
        <taxon>Eukaryota</taxon>
        <taxon>Viridiplantae</taxon>
        <taxon>Streptophyta</taxon>
        <taxon>Embryophyta</taxon>
        <taxon>Tracheophyta</taxon>
        <taxon>Spermatophyta</taxon>
        <taxon>Magnoliopsida</taxon>
        <taxon>eudicotyledons</taxon>
        <taxon>Gunneridae</taxon>
        <taxon>Pentapetalae</taxon>
        <taxon>rosids</taxon>
        <taxon>fabids</taxon>
        <taxon>Fabales</taxon>
        <taxon>Fabaceae</taxon>
        <taxon>Papilionoideae</taxon>
        <taxon>50 kb inversion clade</taxon>
        <taxon>dalbergioids sensu lato</taxon>
        <taxon>Dalbergieae</taxon>
        <taxon>Pterocarpus clade</taxon>
        <taxon>Arachis</taxon>
    </lineage>
</organism>
<sequence length="399" mass="44811">MDVVLDKGATHDDDHSLPKVRTLVVKSMMPGKETQPRLVRKVLMASNDHDTMQPRTIFGGCYKVVLYYNNDNGEESGWSFYGWIVESLCMALVDYPILAARLLERDTGLEIVSIDSGFRLLSAQCQWSLSQFLDLNERDNNNSNETELVYWKEIDETSPQFSPLCYVQASTIISSTCTLLWVTKFECGGYSIGISCSLLLTEVLAVDNFLKKWTEIYQEMLPQNGEIKKSIFIHPLVKDHEVLPSHVISPTFSRKRAESMIFKITSTTDVMIMSINQETWRELAMLCVKDLEHKHNIQMGSKFSFLVKNDSSSSSGVVTIESCSNNGGNNVKSLGLKYQITLATWNEFGLYDVAFCEGNKPVHVSCWVASSVPEGHVMAMPHPRDNLSAVIIVTPPTPN</sequence>
<dbReference type="InterPro" id="IPR023213">
    <property type="entry name" value="CAT-like_dom_sf"/>
</dbReference>
<proteinExistence type="inferred from homology"/>
<keyword evidence="3" id="KW-1185">Reference proteome</keyword>
<dbReference type="STRING" id="3818.A0A444YUH6"/>
<dbReference type="PANTHER" id="PTHR31642:SF299">
    <property type="entry name" value="OS02G0653400 PROTEIN"/>
    <property type="match status" value="1"/>
</dbReference>
<gene>
    <name evidence="2" type="ORF">Ahy_B06g085438</name>
</gene>
<dbReference type="EMBL" id="SDMP01000016">
    <property type="protein sequence ID" value="RYR05581.1"/>
    <property type="molecule type" value="Genomic_DNA"/>
</dbReference>
<dbReference type="PANTHER" id="PTHR31642">
    <property type="entry name" value="TRICHOTHECENE 3-O-ACETYLTRANSFERASE"/>
    <property type="match status" value="1"/>
</dbReference>
<dbReference type="InterPro" id="IPR050317">
    <property type="entry name" value="Plant_Fungal_Acyltransferase"/>
</dbReference>
<comment type="similarity">
    <text evidence="1">Belongs to the plant acyltransferase family.</text>
</comment>
<dbReference type="Proteomes" id="UP000289738">
    <property type="component" value="Chromosome B06"/>
</dbReference>
<dbReference type="Pfam" id="PF02458">
    <property type="entry name" value="Transferase"/>
    <property type="match status" value="1"/>
</dbReference>
<evidence type="ECO:0000313" key="2">
    <source>
        <dbReference type="EMBL" id="RYR05581.1"/>
    </source>
</evidence>
<dbReference type="Gene3D" id="3.30.559.10">
    <property type="entry name" value="Chloramphenicol acetyltransferase-like domain"/>
    <property type="match status" value="1"/>
</dbReference>
<evidence type="ECO:0000256" key="1">
    <source>
        <dbReference type="ARBA" id="ARBA00009861"/>
    </source>
</evidence>
<dbReference type="GO" id="GO:0016747">
    <property type="term" value="F:acyltransferase activity, transferring groups other than amino-acyl groups"/>
    <property type="evidence" value="ECO:0007669"/>
    <property type="project" value="TreeGrafter"/>
</dbReference>